<keyword evidence="1" id="KW-0175">Coiled coil</keyword>
<accession>A0ABV7RMN3</accession>
<dbReference type="RefSeq" id="WP_386757573.1">
    <property type="nucleotide sequence ID" value="NZ_JBHRXK010000001.1"/>
</dbReference>
<evidence type="ECO:0000256" key="1">
    <source>
        <dbReference type="SAM" id="Coils"/>
    </source>
</evidence>
<dbReference type="Gene3D" id="1.10.287.1490">
    <property type="match status" value="1"/>
</dbReference>
<dbReference type="Proteomes" id="UP001595740">
    <property type="component" value="Unassembled WGS sequence"/>
</dbReference>
<keyword evidence="3" id="KW-0238">DNA-binding</keyword>
<dbReference type="InterPro" id="IPR021104">
    <property type="entry name" value="KfrA_DNA-bd_N"/>
</dbReference>
<reference evidence="4" key="1">
    <citation type="journal article" date="2019" name="Int. J. Syst. Evol. Microbiol.">
        <title>The Global Catalogue of Microorganisms (GCM) 10K type strain sequencing project: providing services to taxonomists for standard genome sequencing and annotation.</title>
        <authorList>
            <consortium name="The Broad Institute Genomics Platform"/>
            <consortium name="The Broad Institute Genome Sequencing Center for Infectious Disease"/>
            <person name="Wu L."/>
            <person name="Ma J."/>
        </authorList>
    </citation>
    <scope>NUCLEOTIDE SEQUENCE [LARGE SCALE GENOMIC DNA]</scope>
    <source>
        <strain evidence="4">KCTC 42875</strain>
    </source>
</reference>
<feature type="coiled-coil region" evidence="1">
    <location>
        <begin position="106"/>
        <end position="203"/>
    </location>
</feature>
<name>A0ABV7RMN3_9GAMM</name>
<evidence type="ECO:0000313" key="3">
    <source>
        <dbReference type="EMBL" id="MFC3550088.1"/>
    </source>
</evidence>
<protein>
    <submittedName>
        <fullName evidence="3">DNA-binding protein</fullName>
    </submittedName>
</protein>
<dbReference type="EMBL" id="JBHRXK010000001">
    <property type="protein sequence ID" value="MFC3550088.1"/>
    <property type="molecule type" value="Genomic_DNA"/>
</dbReference>
<dbReference type="Pfam" id="PF11740">
    <property type="entry name" value="KfrA_N"/>
    <property type="match status" value="1"/>
</dbReference>
<gene>
    <name evidence="3" type="ORF">ACFOLC_03585</name>
</gene>
<organism evidence="3 4">
    <name type="scientific">Lysobacter cavernae</name>
    <dbReference type="NCBI Taxonomy" id="1685901"/>
    <lineage>
        <taxon>Bacteria</taxon>
        <taxon>Pseudomonadati</taxon>
        <taxon>Pseudomonadota</taxon>
        <taxon>Gammaproteobacteria</taxon>
        <taxon>Lysobacterales</taxon>
        <taxon>Lysobacteraceae</taxon>
        <taxon>Lysobacter</taxon>
    </lineage>
</organism>
<keyword evidence="4" id="KW-1185">Reference proteome</keyword>
<comment type="caution">
    <text evidence="3">The sequence shown here is derived from an EMBL/GenBank/DDBJ whole genome shotgun (WGS) entry which is preliminary data.</text>
</comment>
<evidence type="ECO:0000313" key="4">
    <source>
        <dbReference type="Proteomes" id="UP001595740"/>
    </source>
</evidence>
<dbReference type="GO" id="GO:0003677">
    <property type="term" value="F:DNA binding"/>
    <property type="evidence" value="ECO:0007669"/>
    <property type="project" value="UniProtKB-KW"/>
</dbReference>
<feature type="domain" description="KfrA N-terminal DNA-binding" evidence="2">
    <location>
        <begin position="7"/>
        <end position="120"/>
    </location>
</feature>
<sequence>MKAIRKTVFDAADAITAAGHEPTVPEIRDRIGGGSYSTIQKHLDDWRMARAAMAAAEIGPVPTQVAEMARHLAHEVWWRAKAESDAQFADERAAMERIRSDMEAARDDAVHAADQLTAQLDQANENIANIHQALEASQADQQALRAEQAGLQARLADGRERIAELQCQLAEAQEAAGRAREQAAQLQGRLDSAEAQNIALLSRVISHGKGAGDARVRTGRRGEPRG</sequence>
<evidence type="ECO:0000259" key="2">
    <source>
        <dbReference type="Pfam" id="PF11740"/>
    </source>
</evidence>
<proteinExistence type="predicted"/>